<dbReference type="PANTHER" id="PTHR43311:SF1">
    <property type="entry name" value="GLUTAMYL-Q TRNA(ASP) SYNTHETASE"/>
    <property type="match status" value="1"/>
</dbReference>
<dbReference type="GO" id="GO:0005524">
    <property type="term" value="F:ATP binding"/>
    <property type="evidence" value="ECO:0007669"/>
    <property type="project" value="UniProtKB-KW"/>
</dbReference>
<reference evidence="7 8" key="1">
    <citation type="journal article" date="2014" name="Appl. Environ. Microbiol.">
        <title>Genomic encyclopedia of type strains of the genus Bifidobacterium.</title>
        <authorList>
            <person name="Milani C."/>
            <person name="Lugli G.A."/>
            <person name="Duranti S."/>
            <person name="Turroni F."/>
            <person name="Bottacini F."/>
            <person name="Mangifesta M."/>
            <person name="Sanchez B."/>
            <person name="Viappiani A."/>
            <person name="Mancabelli L."/>
            <person name="Taminiau B."/>
            <person name="Delcenserie V."/>
            <person name="Barrangou R."/>
            <person name="Margolles A."/>
            <person name="van Sinderen D."/>
            <person name="Ventura M."/>
        </authorList>
    </citation>
    <scope>NUCLEOTIDE SEQUENCE [LARGE SCALE GENOMIC DNA]</scope>
    <source>
        <strain evidence="7 8">DSM 19703</strain>
    </source>
</reference>
<dbReference type="InterPro" id="IPR049940">
    <property type="entry name" value="GluQ/Sye"/>
</dbReference>
<dbReference type="eggNOG" id="COG0008">
    <property type="taxonomic scope" value="Bacteria"/>
</dbReference>
<gene>
    <name evidence="7" type="ORF">BBOMB_1434</name>
</gene>
<evidence type="ECO:0000313" key="8">
    <source>
        <dbReference type="Proteomes" id="UP000028730"/>
    </source>
</evidence>
<evidence type="ECO:0000313" key="7">
    <source>
        <dbReference type="EMBL" id="KFF30573.1"/>
    </source>
</evidence>
<dbReference type="STRING" id="1341695.BBOMB_1434"/>
<dbReference type="EMBL" id="ATLK01000002">
    <property type="protein sequence ID" value="KFF30573.1"/>
    <property type="molecule type" value="Genomic_DNA"/>
</dbReference>
<dbReference type="InterPro" id="IPR020058">
    <property type="entry name" value="Glu/Gln-tRNA-synth_Ib_cat-dom"/>
</dbReference>
<dbReference type="InterPro" id="IPR014729">
    <property type="entry name" value="Rossmann-like_a/b/a_fold"/>
</dbReference>
<keyword evidence="3 5" id="KW-0067">ATP-binding</keyword>
<keyword evidence="2 5" id="KW-0547">Nucleotide-binding</keyword>
<dbReference type="GO" id="GO:0004818">
    <property type="term" value="F:glutamate-tRNA ligase activity"/>
    <property type="evidence" value="ECO:0007669"/>
    <property type="project" value="UniProtKB-EC"/>
</dbReference>
<dbReference type="Pfam" id="PF00749">
    <property type="entry name" value="tRNA-synt_1c"/>
    <property type="match status" value="2"/>
</dbReference>
<evidence type="ECO:0000256" key="1">
    <source>
        <dbReference type="ARBA" id="ARBA00022598"/>
    </source>
</evidence>
<name>A0A086BNQ9_9BIFI</name>
<evidence type="ECO:0000256" key="4">
    <source>
        <dbReference type="ARBA" id="ARBA00023146"/>
    </source>
</evidence>
<dbReference type="AlphaFoldDB" id="A0A086BNQ9"/>
<protein>
    <submittedName>
        <fullName evidence="7">Glutamyl-Q tRNA(Asp) synthetase</fullName>
        <ecNumber evidence="7">6.1.1.17</ecNumber>
    </submittedName>
</protein>
<comment type="similarity">
    <text evidence="5">Belongs to the class-I aminoacyl-tRNA synthetase family.</text>
</comment>
<comment type="caution">
    <text evidence="7">The sequence shown here is derived from an EMBL/GenBank/DDBJ whole genome shotgun (WGS) entry which is preliminary data.</text>
</comment>
<proteinExistence type="inferred from homology"/>
<keyword evidence="4 5" id="KW-0030">Aminoacyl-tRNA synthetase</keyword>
<keyword evidence="5" id="KW-0648">Protein biosynthesis</keyword>
<dbReference type="Proteomes" id="UP000028730">
    <property type="component" value="Unassembled WGS sequence"/>
</dbReference>
<dbReference type="GO" id="GO:0005829">
    <property type="term" value="C:cytosol"/>
    <property type="evidence" value="ECO:0007669"/>
    <property type="project" value="TreeGrafter"/>
</dbReference>
<feature type="domain" description="Glutamyl/glutaminyl-tRNA synthetase class Ib catalytic" evidence="6">
    <location>
        <begin position="147"/>
        <end position="282"/>
    </location>
</feature>
<dbReference type="EC" id="6.1.1.17" evidence="7"/>
<evidence type="ECO:0000259" key="6">
    <source>
        <dbReference type="Pfam" id="PF00749"/>
    </source>
</evidence>
<feature type="domain" description="Glutamyl/glutaminyl-tRNA synthetase class Ib catalytic" evidence="6">
    <location>
        <begin position="6"/>
        <end position="93"/>
    </location>
</feature>
<keyword evidence="8" id="KW-1185">Reference proteome</keyword>
<dbReference type="SUPFAM" id="SSF52374">
    <property type="entry name" value="Nucleotidylyl transferase"/>
    <property type="match status" value="1"/>
</dbReference>
<dbReference type="PANTHER" id="PTHR43311">
    <property type="entry name" value="GLUTAMATE--TRNA LIGASE"/>
    <property type="match status" value="1"/>
</dbReference>
<sequence length="422" mass="45825">MNTAVGRFAPTPSGRMHIGNVYAMLAAWLSAKSQVNPVIGLPGRVFLRIEDVDGSRAVPDADKWIMDDLHWLGLDWDGEPVYQSRRSAIYREALYALQSIDLDADAPLGDRSHVSGKVLVTRGDSSVSAGRLPDVPKGSAGRFPLVYPCFCSRADLRAACAPQEGDRFLIYPGTCRALLAGDPNEVRSRLEARRRHSWRIAVPDDEMGGGSVAFDDRVFGRQVFDLARDVGDTVIRRSDGVFAYQLVVVVDDLLMGVNDIVRGRDLLRSTALQVWIRKALIASGFAERYGIGSDDVAESDRGDAAGKARPVGTSVNPVYAHVPLIDAPSGQRLAKRKRSPDLGVLRAAGVEPEQVIGYCAWLLGVRKSDGIGNCGAAGPVPMDAQEALERFSWEQVKTDVSDRKLTVNWESELVSPKSATVA</sequence>
<dbReference type="Gene3D" id="3.40.50.620">
    <property type="entry name" value="HUPs"/>
    <property type="match status" value="3"/>
</dbReference>
<evidence type="ECO:0000256" key="3">
    <source>
        <dbReference type="ARBA" id="ARBA00022840"/>
    </source>
</evidence>
<dbReference type="GO" id="GO:0006424">
    <property type="term" value="P:glutamyl-tRNA aminoacylation"/>
    <property type="evidence" value="ECO:0007669"/>
    <property type="project" value="TreeGrafter"/>
</dbReference>
<accession>A0A086BNQ9</accession>
<keyword evidence="1 5" id="KW-0436">Ligase</keyword>
<organism evidence="7 8">
    <name type="scientific">Bifidobacterium bombi DSM 19703</name>
    <dbReference type="NCBI Taxonomy" id="1341695"/>
    <lineage>
        <taxon>Bacteria</taxon>
        <taxon>Bacillati</taxon>
        <taxon>Actinomycetota</taxon>
        <taxon>Actinomycetes</taxon>
        <taxon>Bifidobacteriales</taxon>
        <taxon>Bifidobacteriaceae</taxon>
        <taxon>Bifidobacterium</taxon>
    </lineage>
</organism>
<evidence type="ECO:0000256" key="5">
    <source>
        <dbReference type="RuleBase" id="RU363037"/>
    </source>
</evidence>
<evidence type="ECO:0000256" key="2">
    <source>
        <dbReference type="ARBA" id="ARBA00022741"/>
    </source>
</evidence>